<dbReference type="GO" id="GO:0046872">
    <property type="term" value="F:metal ion binding"/>
    <property type="evidence" value="ECO:0007669"/>
    <property type="project" value="UniProtKB-KW"/>
</dbReference>
<evidence type="ECO:0000256" key="4">
    <source>
        <dbReference type="ARBA" id="ARBA00023002"/>
    </source>
</evidence>
<evidence type="ECO:0000256" key="1">
    <source>
        <dbReference type="ARBA" id="ARBA00022723"/>
    </source>
</evidence>
<dbReference type="InterPro" id="IPR037120">
    <property type="entry name" value="Haem_peroxidase_sf_animal"/>
</dbReference>
<dbReference type="Proteomes" id="UP000562929">
    <property type="component" value="Unassembled WGS sequence"/>
</dbReference>
<dbReference type="OrthoDB" id="823504at2759"/>
<keyword evidence="3" id="KW-0223">Dioxygenase</keyword>
<dbReference type="InterPro" id="IPR010255">
    <property type="entry name" value="Haem_peroxidase_sf"/>
</dbReference>
<evidence type="ECO:0000256" key="3">
    <source>
        <dbReference type="ARBA" id="ARBA00022964"/>
    </source>
</evidence>
<dbReference type="GO" id="GO:0016702">
    <property type="term" value="F:oxidoreductase activity, acting on single donors with incorporation of molecular oxygen, incorporation of two atoms of oxygen"/>
    <property type="evidence" value="ECO:0007669"/>
    <property type="project" value="TreeGrafter"/>
</dbReference>
<dbReference type="InterPro" id="IPR019791">
    <property type="entry name" value="Haem_peroxidase_animal"/>
</dbReference>
<dbReference type="Pfam" id="PF03098">
    <property type="entry name" value="An_peroxidase"/>
    <property type="match status" value="1"/>
</dbReference>
<keyword evidence="1" id="KW-0479">Metal-binding</keyword>
<dbReference type="GO" id="GO:0006979">
    <property type="term" value="P:response to oxidative stress"/>
    <property type="evidence" value="ECO:0007669"/>
    <property type="project" value="InterPro"/>
</dbReference>
<protein>
    <submittedName>
        <fullName evidence="7">Peroxidase family protein</fullName>
    </submittedName>
</protein>
<dbReference type="InterPro" id="IPR050783">
    <property type="entry name" value="Oxylipin_biosynth_metab"/>
</dbReference>
<keyword evidence="8" id="KW-1185">Reference proteome</keyword>
<organism evidence="7 8">
    <name type="scientific">Ophiocordyceps camponoti-floridani</name>
    <dbReference type="NCBI Taxonomy" id="2030778"/>
    <lineage>
        <taxon>Eukaryota</taxon>
        <taxon>Fungi</taxon>
        <taxon>Dikarya</taxon>
        <taxon>Ascomycota</taxon>
        <taxon>Pezizomycotina</taxon>
        <taxon>Sordariomycetes</taxon>
        <taxon>Hypocreomycetidae</taxon>
        <taxon>Hypocreales</taxon>
        <taxon>Ophiocordycipitaceae</taxon>
        <taxon>Ophiocordyceps</taxon>
    </lineage>
</organism>
<evidence type="ECO:0000313" key="8">
    <source>
        <dbReference type="Proteomes" id="UP000562929"/>
    </source>
</evidence>
<dbReference type="GO" id="GO:0006631">
    <property type="term" value="P:fatty acid metabolic process"/>
    <property type="evidence" value="ECO:0007669"/>
    <property type="project" value="UniProtKB-ARBA"/>
</dbReference>
<dbReference type="GO" id="GO:0020037">
    <property type="term" value="F:heme binding"/>
    <property type="evidence" value="ECO:0007669"/>
    <property type="project" value="InterPro"/>
</dbReference>
<evidence type="ECO:0000256" key="2">
    <source>
        <dbReference type="ARBA" id="ARBA00022821"/>
    </source>
</evidence>
<sequence length="151" mass="17142">MPNLSRKTRTTSPFPEGDGWPEEHMKLYKTKPDSMLDTSDEQTPGYRNINTAWWDASQIYGSDEATTRRKLRALDRDGKLAVAGDSSSISYDEAGVPLTGFVDNWWFGLDMLHSLWVLEHNSICERLSEGVIPGDGRVNIDQHQHHLDKLI</sequence>
<dbReference type="PANTHER" id="PTHR11903">
    <property type="entry name" value="PROSTAGLANDIN G/H SYNTHASE"/>
    <property type="match status" value="1"/>
</dbReference>
<dbReference type="GO" id="GO:0004601">
    <property type="term" value="F:peroxidase activity"/>
    <property type="evidence" value="ECO:0007669"/>
    <property type="project" value="UniProtKB-KW"/>
</dbReference>
<evidence type="ECO:0000256" key="5">
    <source>
        <dbReference type="ARBA" id="ARBA00023004"/>
    </source>
</evidence>
<keyword evidence="7" id="KW-0575">Peroxidase</keyword>
<evidence type="ECO:0000313" key="7">
    <source>
        <dbReference type="EMBL" id="KAF4589881.1"/>
    </source>
</evidence>
<dbReference type="PANTHER" id="PTHR11903:SF11">
    <property type="entry name" value="ALPHA-DIOXYGENASE 1"/>
    <property type="match status" value="1"/>
</dbReference>
<gene>
    <name evidence="7" type="ORF">GQ602_003770</name>
</gene>
<keyword evidence="5" id="KW-0408">Iron</keyword>
<dbReference type="GO" id="GO:0006952">
    <property type="term" value="P:defense response"/>
    <property type="evidence" value="ECO:0007669"/>
    <property type="project" value="UniProtKB-KW"/>
</dbReference>
<feature type="region of interest" description="Disordered" evidence="6">
    <location>
        <begin position="1"/>
        <end position="24"/>
    </location>
</feature>
<comment type="caution">
    <text evidence="7">The sequence shown here is derived from an EMBL/GenBank/DDBJ whole genome shotgun (WGS) entry which is preliminary data.</text>
</comment>
<evidence type="ECO:0000256" key="6">
    <source>
        <dbReference type="SAM" id="MobiDB-lite"/>
    </source>
</evidence>
<proteinExistence type="predicted"/>
<dbReference type="AlphaFoldDB" id="A0A8H4Q8R9"/>
<reference evidence="7 8" key="1">
    <citation type="journal article" date="2020" name="G3 (Bethesda)">
        <title>Genetic Underpinnings of Host Manipulation by Ophiocordyceps as Revealed by Comparative Transcriptomics.</title>
        <authorList>
            <person name="Will I."/>
            <person name="Das B."/>
            <person name="Trinh T."/>
            <person name="Brachmann A."/>
            <person name="Ohm R.A."/>
            <person name="de Bekker C."/>
        </authorList>
    </citation>
    <scope>NUCLEOTIDE SEQUENCE [LARGE SCALE GENOMIC DNA]</scope>
    <source>
        <strain evidence="7 8">EC05</strain>
    </source>
</reference>
<dbReference type="Gene3D" id="1.10.640.10">
    <property type="entry name" value="Haem peroxidase domain superfamily, animal type"/>
    <property type="match status" value="1"/>
</dbReference>
<accession>A0A8H4Q8R9</accession>
<keyword evidence="4" id="KW-0560">Oxidoreductase</keyword>
<dbReference type="PROSITE" id="PS50292">
    <property type="entry name" value="PEROXIDASE_3"/>
    <property type="match status" value="1"/>
</dbReference>
<dbReference type="SUPFAM" id="SSF48113">
    <property type="entry name" value="Heme-dependent peroxidases"/>
    <property type="match status" value="1"/>
</dbReference>
<name>A0A8H4Q8R9_9HYPO</name>
<keyword evidence="2" id="KW-0611">Plant defense</keyword>
<dbReference type="EMBL" id="JAACLJ010000003">
    <property type="protein sequence ID" value="KAF4589881.1"/>
    <property type="molecule type" value="Genomic_DNA"/>
</dbReference>